<sequence>MSVTKRRLVKLLKDTYFYAEVDEQRLRRETMVLLDYMRNHIDPNNDEHEVWKWVMPLCERVLAGTVNLPVPFSELPLKYAVRERLLTPEFEKVLAEFSLTISGSPREVYEEIVIDGVRHAYVEFEE</sequence>
<keyword evidence="2" id="KW-1185">Reference proteome</keyword>
<evidence type="ECO:0000313" key="1">
    <source>
        <dbReference type="EMBL" id="NHZ81507.1"/>
    </source>
</evidence>
<name>A0ABX0N8U8_9BURK</name>
<comment type="caution">
    <text evidence="1">The sequence shown here is derived from an EMBL/GenBank/DDBJ whole genome shotgun (WGS) entry which is preliminary data.</text>
</comment>
<proteinExistence type="predicted"/>
<accession>A0ABX0N8U8</accession>
<protein>
    <submittedName>
        <fullName evidence="1">Uncharacterized protein</fullName>
    </submittedName>
</protein>
<dbReference type="RefSeq" id="WP_167088833.1">
    <property type="nucleotide sequence ID" value="NZ_WHJG01000022.1"/>
</dbReference>
<gene>
    <name evidence="1" type="ORF">F2P44_19820</name>
</gene>
<dbReference type="EMBL" id="WHJG01000022">
    <property type="protein sequence ID" value="NHZ81507.1"/>
    <property type="molecule type" value="Genomic_DNA"/>
</dbReference>
<organism evidence="1 2">
    <name type="scientific">Massilia frigida</name>
    <dbReference type="NCBI Taxonomy" id="2609281"/>
    <lineage>
        <taxon>Bacteria</taxon>
        <taxon>Pseudomonadati</taxon>
        <taxon>Pseudomonadota</taxon>
        <taxon>Betaproteobacteria</taxon>
        <taxon>Burkholderiales</taxon>
        <taxon>Oxalobacteraceae</taxon>
        <taxon>Telluria group</taxon>
        <taxon>Massilia</taxon>
    </lineage>
</organism>
<dbReference type="Proteomes" id="UP000621455">
    <property type="component" value="Unassembled WGS sequence"/>
</dbReference>
<reference evidence="1 2" key="1">
    <citation type="submission" date="2019-10" db="EMBL/GenBank/DDBJ databases">
        <title>Taxonomy of Antarctic Massilia spp.: description of Massilia rubra sp. nov., Massilia aquatica sp. nov., Massilia mucilaginosa sp. nov., Massilia frigida sp. nov. isolated from streams, lakes and regoliths.</title>
        <authorList>
            <person name="Holochova P."/>
            <person name="Sedlacek I."/>
            <person name="Kralova S."/>
            <person name="Maslanova I."/>
            <person name="Busse H.-J."/>
            <person name="Stankova E."/>
            <person name="Vrbovska V."/>
            <person name="Kovarovic V."/>
            <person name="Bartak M."/>
            <person name="Svec P."/>
            <person name="Pantucek R."/>
        </authorList>
    </citation>
    <scope>NUCLEOTIDE SEQUENCE [LARGE SCALE GENOMIC DNA]</scope>
    <source>
        <strain evidence="1 2">CCM 8695</strain>
    </source>
</reference>
<evidence type="ECO:0000313" key="2">
    <source>
        <dbReference type="Proteomes" id="UP000621455"/>
    </source>
</evidence>